<keyword evidence="2" id="KW-0540">Nuclease</keyword>
<name>A0A8S5QMK6_9CAUD</name>
<dbReference type="Gene3D" id="1.10.30.50">
    <property type="match status" value="1"/>
</dbReference>
<proteinExistence type="predicted"/>
<keyword evidence="2" id="KW-0378">Hydrolase</keyword>
<evidence type="ECO:0000313" key="2">
    <source>
        <dbReference type="EMBL" id="DAE19836.1"/>
    </source>
</evidence>
<reference evidence="2" key="1">
    <citation type="journal article" date="2021" name="Proc. Natl. Acad. Sci. U.S.A.">
        <title>A Catalog of Tens of Thousands of Viruses from Human Metagenomes Reveals Hidden Associations with Chronic Diseases.</title>
        <authorList>
            <person name="Tisza M.J."/>
            <person name="Buck C.B."/>
        </authorList>
    </citation>
    <scope>NUCLEOTIDE SEQUENCE</scope>
    <source>
        <strain evidence="2">CtVCm11</strain>
    </source>
</reference>
<dbReference type="SMART" id="SM00507">
    <property type="entry name" value="HNHc"/>
    <property type="match status" value="1"/>
</dbReference>
<dbReference type="GO" id="GO:0008270">
    <property type="term" value="F:zinc ion binding"/>
    <property type="evidence" value="ECO:0007669"/>
    <property type="project" value="InterPro"/>
</dbReference>
<dbReference type="CDD" id="cd00085">
    <property type="entry name" value="HNHc"/>
    <property type="match status" value="1"/>
</dbReference>
<feature type="domain" description="HNH nuclease" evidence="1">
    <location>
        <begin position="7"/>
        <end position="64"/>
    </location>
</feature>
<dbReference type="InterPro" id="IPR003615">
    <property type="entry name" value="HNH_nuc"/>
</dbReference>
<keyword evidence="2" id="KW-0255">Endonuclease</keyword>
<protein>
    <submittedName>
        <fullName evidence="2">RECOMBINATION ENDONUCLEASE VII</fullName>
    </submittedName>
</protein>
<dbReference type="Pfam" id="PF01844">
    <property type="entry name" value="HNH"/>
    <property type="match status" value="1"/>
</dbReference>
<dbReference type="InterPro" id="IPR002711">
    <property type="entry name" value="HNH"/>
</dbReference>
<sequence>MAISKSKREAVYRKYDGHCAYCGREIAYKDMQVDHFRPLRAWGIEDAGTDDLGNLMPACRMCNHYKRANSLETFRRYIAEIPQKLRENYIYKVGVVYGNVIEAEKPIEFYFEMQESTEDG</sequence>
<organism evidence="2">
    <name type="scientific">Siphoviridae sp. ctVCm11</name>
    <dbReference type="NCBI Taxonomy" id="2826358"/>
    <lineage>
        <taxon>Viruses</taxon>
        <taxon>Duplodnaviria</taxon>
        <taxon>Heunggongvirae</taxon>
        <taxon>Uroviricota</taxon>
        <taxon>Caudoviricetes</taxon>
    </lineage>
</organism>
<dbReference type="GO" id="GO:0004519">
    <property type="term" value="F:endonuclease activity"/>
    <property type="evidence" value="ECO:0007669"/>
    <property type="project" value="UniProtKB-KW"/>
</dbReference>
<dbReference type="GO" id="GO:0003676">
    <property type="term" value="F:nucleic acid binding"/>
    <property type="evidence" value="ECO:0007669"/>
    <property type="project" value="InterPro"/>
</dbReference>
<evidence type="ECO:0000259" key="1">
    <source>
        <dbReference type="SMART" id="SM00507"/>
    </source>
</evidence>
<dbReference type="EMBL" id="BK015688">
    <property type="protein sequence ID" value="DAE19836.1"/>
    <property type="molecule type" value="Genomic_DNA"/>
</dbReference>
<accession>A0A8S5QMK6</accession>